<reference evidence="1" key="1">
    <citation type="submission" date="2018-05" db="EMBL/GenBank/DDBJ databases">
        <authorList>
            <person name="Lanie J.A."/>
            <person name="Ng W.-L."/>
            <person name="Kazmierczak K.M."/>
            <person name="Andrzejewski T.M."/>
            <person name="Davidsen T.M."/>
            <person name="Wayne K.J."/>
            <person name="Tettelin H."/>
            <person name="Glass J.I."/>
            <person name="Rusch D."/>
            <person name="Podicherti R."/>
            <person name="Tsui H.-C.T."/>
            <person name="Winkler M.E."/>
        </authorList>
    </citation>
    <scope>NUCLEOTIDE SEQUENCE</scope>
</reference>
<sequence>MQESALYKEGSPIGGTQENQANYCTLQKLLGKNITLIPCPRGKKVASVQWKELGVEVMSDPNHLRRLESG</sequence>
<dbReference type="EMBL" id="UINC01225396">
    <property type="protein sequence ID" value="SVE55446.1"/>
    <property type="molecule type" value="Genomic_DNA"/>
</dbReference>
<feature type="non-terminal residue" evidence="1">
    <location>
        <position position="70"/>
    </location>
</feature>
<gene>
    <name evidence="1" type="ORF">METZ01_LOCUS508300</name>
</gene>
<dbReference type="AlphaFoldDB" id="A0A383EF10"/>
<protein>
    <submittedName>
        <fullName evidence="1">Uncharacterized protein</fullName>
    </submittedName>
</protein>
<proteinExistence type="predicted"/>
<evidence type="ECO:0000313" key="1">
    <source>
        <dbReference type="EMBL" id="SVE55446.1"/>
    </source>
</evidence>
<name>A0A383EF10_9ZZZZ</name>
<organism evidence="1">
    <name type="scientific">marine metagenome</name>
    <dbReference type="NCBI Taxonomy" id="408172"/>
    <lineage>
        <taxon>unclassified sequences</taxon>
        <taxon>metagenomes</taxon>
        <taxon>ecological metagenomes</taxon>
    </lineage>
</organism>
<accession>A0A383EF10</accession>